<dbReference type="OrthoDB" id="8066659at2"/>
<feature type="transmembrane region" description="Helical" evidence="1">
    <location>
        <begin position="199"/>
        <end position="218"/>
    </location>
</feature>
<dbReference type="Proteomes" id="UP000317722">
    <property type="component" value="Unassembled WGS sequence"/>
</dbReference>
<dbReference type="RefSeq" id="WP_140737568.1">
    <property type="nucleotide sequence ID" value="NZ_RCZM01000002.1"/>
</dbReference>
<gene>
    <name evidence="2" type="ORF">EAH86_05020</name>
</gene>
<feature type="transmembrane region" description="Helical" evidence="1">
    <location>
        <begin position="20"/>
        <end position="40"/>
    </location>
</feature>
<accession>A0A502CYQ3</accession>
<organism evidence="2 3">
    <name type="scientific">Pedococcus bigeumensis</name>
    <dbReference type="NCBI Taxonomy" id="433644"/>
    <lineage>
        <taxon>Bacteria</taxon>
        <taxon>Bacillati</taxon>
        <taxon>Actinomycetota</taxon>
        <taxon>Actinomycetes</taxon>
        <taxon>Micrococcales</taxon>
        <taxon>Intrasporangiaceae</taxon>
        <taxon>Pedococcus</taxon>
    </lineage>
</organism>
<sequence>MADNYKQYTSCCQAKDWVSLSAYLGFAAAGLAVVWIPIIALAGWCALFYLLVAAAAAGVAACRWWLEVRLVCLGGDRSAIGMLVSSEPPADKSWPGSVDSDFSMNLLPYPALPGIKQADLELTSPYGFLVAEQAGTKQHVGFFTGEKATEKNGVESAILHAEFEGAGVRDVLIAVTVALGLAIAALIACVAIPPPWGLIVAGILALLAFLAALFGTLFGSGDHGAPGDVKGAPTEVHDNDPVTGLGADLLYVYGTWVFDSLHTGWNEIHPIKKCTFVGKWEGAWPADIVDVQHRLDAGFADARDPATVSRQAEDRFTWAIHPLVDGCGEAVDVPAPAQADAGLH</sequence>
<protein>
    <submittedName>
        <fullName evidence="2">Uncharacterized protein</fullName>
    </submittedName>
</protein>
<keyword evidence="1" id="KW-0812">Transmembrane</keyword>
<keyword evidence="1" id="KW-1133">Transmembrane helix</keyword>
<evidence type="ECO:0000256" key="1">
    <source>
        <dbReference type="SAM" id="Phobius"/>
    </source>
</evidence>
<feature type="transmembrane region" description="Helical" evidence="1">
    <location>
        <begin position="46"/>
        <end position="66"/>
    </location>
</feature>
<proteinExistence type="predicted"/>
<dbReference type="AlphaFoldDB" id="A0A502CYQ3"/>
<keyword evidence="3" id="KW-1185">Reference proteome</keyword>
<evidence type="ECO:0000313" key="3">
    <source>
        <dbReference type="Proteomes" id="UP000317722"/>
    </source>
</evidence>
<keyword evidence="1" id="KW-0472">Membrane</keyword>
<name>A0A502CYQ3_9MICO</name>
<reference evidence="2 3" key="1">
    <citation type="journal article" date="2019" name="Environ. Microbiol.">
        <title>Species interactions and distinct microbial communities in high Arctic permafrost affected cryosols are associated with the CH4 and CO2 gas fluxes.</title>
        <authorList>
            <person name="Altshuler I."/>
            <person name="Hamel J."/>
            <person name="Turney S."/>
            <person name="Magnuson E."/>
            <person name="Levesque R."/>
            <person name="Greer C."/>
            <person name="Whyte L.G."/>
        </authorList>
    </citation>
    <scope>NUCLEOTIDE SEQUENCE [LARGE SCALE GENOMIC DNA]</scope>
    <source>
        <strain evidence="2 3">S9.3A</strain>
    </source>
</reference>
<evidence type="ECO:0000313" key="2">
    <source>
        <dbReference type="EMBL" id="TPG17804.1"/>
    </source>
</evidence>
<dbReference type="EMBL" id="RCZM01000002">
    <property type="protein sequence ID" value="TPG17804.1"/>
    <property type="molecule type" value="Genomic_DNA"/>
</dbReference>
<feature type="transmembrane region" description="Helical" evidence="1">
    <location>
        <begin position="171"/>
        <end position="193"/>
    </location>
</feature>
<comment type="caution">
    <text evidence="2">The sequence shown here is derived from an EMBL/GenBank/DDBJ whole genome shotgun (WGS) entry which is preliminary data.</text>
</comment>